<evidence type="ECO:0000313" key="1">
    <source>
        <dbReference type="EMBL" id="RVW25209.1"/>
    </source>
</evidence>
<dbReference type="Proteomes" id="UP000288805">
    <property type="component" value="Unassembled WGS sequence"/>
</dbReference>
<dbReference type="EMBL" id="QGNW01002116">
    <property type="protein sequence ID" value="RVW25209.1"/>
    <property type="molecule type" value="Genomic_DNA"/>
</dbReference>
<protein>
    <submittedName>
        <fullName evidence="1">Retrovirus-related Pol polyprotein from transposon RE1</fullName>
    </submittedName>
</protein>
<dbReference type="AlphaFoldDB" id="A0A438CPY7"/>
<dbReference type="PANTHER" id="PTHR11439">
    <property type="entry name" value="GAG-POL-RELATED RETROTRANSPOSON"/>
    <property type="match status" value="1"/>
</dbReference>
<gene>
    <name evidence="1" type="primary">RE1_2332</name>
    <name evidence="1" type="ORF">CK203_117607</name>
</gene>
<reference evidence="1 2" key="1">
    <citation type="journal article" date="2018" name="PLoS Genet.">
        <title>Population sequencing reveals clonal diversity and ancestral inbreeding in the grapevine cultivar Chardonnay.</title>
        <authorList>
            <person name="Roach M.J."/>
            <person name="Johnson D.L."/>
            <person name="Bohlmann J."/>
            <person name="van Vuuren H.J."/>
            <person name="Jones S.J."/>
            <person name="Pretorius I.S."/>
            <person name="Schmidt S.A."/>
            <person name="Borneman A.R."/>
        </authorList>
    </citation>
    <scope>NUCLEOTIDE SEQUENCE [LARGE SCALE GENOMIC DNA]</scope>
    <source>
        <strain evidence="2">cv. Chardonnay</strain>
        <tissue evidence="1">Leaf</tissue>
    </source>
</reference>
<dbReference type="PANTHER" id="PTHR11439:SF470">
    <property type="entry name" value="CYSTEINE-RICH RLK (RECEPTOR-LIKE PROTEIN KINASE) 8"/>
    <property type="match status" value="1"/>
</dbReference>
<organism evidence="1 2">
    <name type="scientific">Vitis vinifera</name>
    <name type="common">Grape</name>
    <dbReference type="NCBI Taxonomy" id="29760"/>
    <lineage>
        <taxon>Eukaryota</taxon>
        <taxon>Viridiplantae</taxon>
        <taxon>Streptophyta</taxon>
        <taxon>Embryophyta</taxon>
        <taxon>Tracheophyta</taxon>
        <taxon>Spermatophyta</taxon>
        <taxon>Magnoliopsida</taxon>
        <taxon>eudicotyledons</taxon>
        <taxon>Gunneridae</taxon>
        <taxon>Pentapetalae</taxon>
        <taxon>rosids</taxon>
        <taxon>Vitales</taxon>
        <taxon>Vitaceae</taxon>
        <taxon>Viteae</taxon>
        <taxon>Vitis</taxon>
    </lineage>
</organism>
<sequence>MHSLKETHLQAVHRIFHYPKSSPGKGILFKKGTKRTLEAYTDADYVDLVVNKRSTSGYCTFVGGNLVTWRSKK</sequence>
<evidence type="ECO:0000313" key="2">
    <source>
        <dbReference type="Proteomes" id="UP000288805"/>
    </source>
</evidence>
<comment type="caution">
    <text evidence="1">The sequence shown here is derived from an EMBL/GenBank/DDBJ whole genome shotgun (WGS) entry which is preliminary data.</text>
</comment>
<accession>A0A438CPY7</accession>
<name>A0A438CPY7_VITVI</name>
<proteinExistence type="predicted"/>